<dbReference type="PROSITE" id="PS50887">
    <property type="entry name" value="GGDEF"/>
    <property type="match status" value="1"/>
</dbReference>
<feature type="transmembrane region" description="Helical" evidence="2">
    <location>
        <begin position="179"/>
        <end position="198"/>
    </location>
</feature>
<reference evidence="5 6" key="1">
    <citation type="submission" date="2018-03" db="EMBL/GenBank/DDBJ databases">
        <title>Genomic Encyclopedia of Archaeal and Bacterial Type Strains, Phase II (KMG-II): from individual species to whole genera.</title>
        <authorList>
            <person name="Goeker M."/>
        </authorList>
    </citation>
    <scope>NUCLEOTIDE SEQUENCE [LARGE SCALE GENOMIC DNA]</scope>
    <source>
        <strain evidence="5 6">DSM 19711</strain>
    </source>
</reference>
<sequence length="703" mass="72211">MTEGVGMQRSATAPAAPRRRSRPAGQARPDGRPRVPALTDLPAAVAGAVAVALLVAAGAAALAAPSPWPVSSSALVLALVVLAAESRPVTARTGGRGEALPLSWGFLVALVALGPLCLALLVRLVPAVVRDVRRGAGPLAVVVGAGTSVAGVLTCALVLTGLLGAGTTTGPALPDAGRWPAVLAAAVAGSLVQCWAVLAGWRLLERAPRSLVRPGPSSGLLLVLAVVASAPVVAVSAEGGPWLLLLVCVPLGAVLVGAAAARRHERSAVVDDLTGLPNRDALLGATSRALRGAARAGTGPGLLVVDLDHFKDVNDTLGHPVGDALLREVGERLVAQAPAGAVVARLGGDEFGLLVADGLEAEGLALAVVEEMSRPLRVGDLQVLLPASVGVALAPEHGTSAPSLLRSADVALYQAKRVRGRACTYAGPRDGNSVERLRLLGDLGRALDRGELFVRYQPQVDPRTGVVVGAEALVRWWHPDLGAVAPDRFIPLAEQSGLVEGVTAVVLDQALADVGRWRAEGHRLTVSVNLSARLLTDHDLPTLVADGLRRHRVDASAVVLEITETGIVSDPARARLVVRRLRALGCAVAVDDYGTGHCSLTYLTDLEVDELKIDRSFVTGMTRDRARAVIVRSTIQMARELGLRVVAEGVADAGTQRVLAALGCHSAQGEHVGDPMTAGAVLGLLRAQGRPAAAVPSSRTGSD</sequence>
<keyword evidence="2" id="KW-0472">Membrane</keyword>
<dbReference type="InterPro" id="IPR035919">
    <property type="entry name" value="EAL_sf"/>
</dbReference>
<dbReference type="InterPro" id="IPR001633">
    <property type="entry name" value="EAL_dom"/>
</dbReference>
<feature type="region of interest" description="Disordered" evidence="1">
    <location>
        <begin position="1"/>
        <end position="35"/>
    </location>
</feature>
<feature type="domain" description="EAL" evidence="3">
    <location>
        <begin position="436"/>
        <end position="689"/>
    </location>
</feature>
<evidence type="ECO:0000259" key="3">
    <source>
        <dbReference type="PROSITE" id="PS50883"/>
    </source>
</evidence>
<feature type="transmembrane region" description="Helical" evidence="2">
    <location>
        <begin position="41"/>
        <end position="61"/>
    </location>
</feature>
<dbReference type="Pfam" id="PF00990">
    <property type="entry name" value="GGDEF"/>
    <property type="match status" value="1"/>
</dbReference>
<feature type="domain" description="GGDEF" evidence="4">
    <location>
        <begin position="298"/>
        <end position="429"/>
    </location>
</feature>
<dbReference type="NCBIfam" id="TIGR00254">
    <property type="entry name" value="GGDEF"/>
    <property type="match status" value="1"/>
</dbReference>
<proteinExistence type="predicted"/>
<dbReference type="Gene3D" id="3.30.70.270">
    <property type="match status" value="1"/>
</dbReference>
<dbReference type="InterPro" id="IPR043128">
    <property type="entry name" value="Rev_trsase/Diguanyl_cyclase"/>
</dbReference>
<feature type="transmembrane region" description="Helical" evidence="2">
    <location>
        <begin position="242"/>
        <end position="261"/>
    </location>
</feature>
<dbReference type="PANTHER" id="PTHR44757:SF2">
    <property type="entry name" value="BIOFILM ARCHITECTURE MAINTENANCE PROTEIN MBAA"/>
    <property type="match status" value="1"/>
</dbReference>
<organism evidence="5 6">
    <name type="scientific">Kineococcus rhizosphaerae</name>
    <dbReference type="NCBI Taxonomy" id="559628"/>
    <lineage>
        <taxon>Bacteria</taxon>
        <taxon>Bacillati</taxon>
        <taxon>Actinomycetota</taxon>
        <taxon>Actinomycetes</taxon>
        <taxon>Kineosporiales</taxon>
        <taxon>Kineosporiaceae</taxon>
        <taxon>Kineococcus</taxon>
    </lineage>
</organism>
<dbReference type="Proteomes" id="UP000238083">
    <property type="component" value="Unassembled WGS sequence"/>
</dbReference>
<dbReference type="SUPFAM" id="SSF55073">
    <property type="entry name" value="Nucleotide cyclase"/>
    <property type="match status" value="1"/>
</dbReference>
<keyword evidence="6" id="KW-1185">Reference proteome</keyword>
<keyword evidence="2" id="KW-1133">Transmembrane helix</keyword>
<dbReference type="AlphaFoldDB" id="A0A2T0R0X4"/>
<name>A0A2T0R0X4_9ACTN</name>
<feature type="transmembrane region" description="Helical" evidence="2">
    <location>
        <begin position="137"/>
        <end position="159"/>
    </location>
</feature>
<evidence type="ECO:0000256" key="1">
    <source>
        <dbReference type="SAM" id="MobiDB-lite"/>
    </source>
</evidence>
<dbReference type="SMART" id="SM00267">
    <property type="entry name" value="GGDEF"/>
    <property type="match status" value="1"/>
</dbReference>
<gene>
    <name evidence="5" type="ORF">CLV37_109159</name>
</gene>
<evidence type="ECO:0000313" key="6">
    <source>
        <dbReference type="Proteomes" id="UP000238083"/>
    </source>
</evidence>
<feature type="transmembrane region" description="Helical" evidence="2">
    <location>
        <begin position="104"/>
        <end position="125"/>
    </location>
</feature>
<dbReference type="EMBL" id="PVZF01000009">
    <property type="protein sequence ID" value="PRY12972.1"/>
    <property type="molecule type" value="Genomic_DNA"/>
</dbReference>
<comment type="caution">
    <text evidence="5">The sequence shown here is derived from an EMBL/GenBank/DDBJ whole genome shotgun (WGS) entry which is preliminary data.</text>
</comment>
<dbReference type="SMART" id="SM00052">
    <property type="entry name" value="EAL"/>
    <property type="match status" value="1"/>
</dbReference>
<dbReference type="CDD" id="cd01948">
    <property type="entry name" value="EAL"/>
    <property type="match status" value="1"/>
</dbReference>
<evidence type="ECO:0000313" key="5">
    <source>
        <dbReference type="EMBL" id="PRY12972.1"/>
    </source>
</evidence>
<feature type="transmembrane region" description="Helical" evidence="2">
    <location>
        <begin position="219"/>
        <end position="236"/>
    </location>
</feature>
<dbReference type="CDD" id="cd01949">
    <property type="entry name" value="GGDEF"/>
    <property type="match status" value="1"/>
</dbReference>
<dbReference type="SUPFAM" id="SSF141868">
    <property type="entry name" value="EAL domain-like"/>
    <property type="match status" value="1"/>
</dbReference>
<dbReference type="Pfam" id="PF00563">
    <property type="entry name" value="EAL"/>
    <property type="match status" value="1"/>
</dbReference>
<dbReference type="PANTHER" id="PTHR44757">
    <property type="entry name" value="DIGUANYLATE CYCLASE DGCP"/>
    <property type="match status" value="1"/>
</dbReference>
<dbReference type="InterPro" id="IPR029787">
    <property type="entry name" value="Nucleotide_cyclase"/>
</dbReference>
<dbReference type="InterPro" id="IPR000160">
    <property type="entry name" value="GGDEF_dom"/>
</dbReference>
<evidence type="ECO:0000256" key="2">
    <source>
        <dbReference type="SAM" id="Phobius"/>
    </source>
</evidence>
<dbReference type="Gene3D" id="3.20.20.450">
    <property type="entry name" value="EAL domain"/>
    <property type="match status" value="1"/>
</dbReference>
<dbReference type="InterPro" id="IPR052155">
    <property type="entry name" value="Biofilm_reg_signaling"/>
</dbReference>
<dbReference type="PROSITE" id="PS50883">
    <property type="entry name" value="EAL"/>
    <property type="match status" value="1"/>
</dbReference>
<evidence type="ECO:0000259" key="4">
    <source>
        <dbReference type="PROSITE" id="PS50887"/>
    </source>
</evidence>
<keyword evidence="2" id="KW-0812">Transmembrane</keyword>
<accession>A0A2T0R0X4</accession>
<protein>
    <submittedName>
        <fullName evidence="5">Diguanylate cyclase (GGDEF)-like protein</fullName>
    </submittedName>
</protein>